<gene>
    <name evidence="2" type="ORF">AH68_03015</name>
</gene>
<dbReference type="RefSeq" id="WP_039197511.1">
    <property type="nucleotide sequence ID" value="NZ_CP007456.1"/>
</dbReference>
<dbReference type="HOGENOM" id="CLU_2300253_0_0_11"/>
<dbReference type="EMBL" id="CP007456">
    <property type="protein sequence ID" value="AIZ15397.1"/>
    <property type="molecule type" value="Genomic_DNA"/>
</dbReference>
<feature type="signal peptide" evidence="1">
    <location>
        <begin position="1"/>
        <end position="30"/>
    </location>
</feature>
<organism evidence="2 3">
    <name type="scientific">Bifidobacterium catenulatum PV20-2</name>
    <dbReference type="NCBI Taxonomy" id="1447716"/>
    <lineage>
        <taxon>Bacteria</taxon>
        <taxon>Bacillati</taxon>
        <taxon>Actinomycetota</taxon>
        <taxon>Actinomycetes</taxon>
        <taxon>Bifidobacteriales</taxon>
        <taxon>Bifidobacteriaceae</taxon>
        <taxon>Bifidobacterium</taxon>
    </lineage>
</organism>
<dbReference type="AlphaFoldDB" id="A0A0A7I4Y9"/>
<evidence type="ECO:0008006" key="4">
    <source>
        <dbReference type="Google" id="ProtNLM"/>
    </source>
</evidence>
<dbReference type="STRING" id="1447716.AH68_03015"/>
<evidence type="ECO:0000313" key="3">
    <source>
        <dbReference type="Proteomes" id="UP000030625"/>
    </source>
</evidence>
<dbReference type="Proteomes" id="UP000030625">
    <property type="component" value="Chromosome"/>
</dbReference>
<accession>A0A0A7I4Y9</accession>
<dbReference type="PROSITE" id="PS51257">
    <property type="entry name" value="PROKAR_LIPOPROTEIN"/>
    <property type="match status" value="1"/>
</dbReference>
<evidence type="ECO:0000256" key="1">
    <source>
        <dbReference type="SAM" id="SignalP"/>
    </source>
</evidence>
<dbReference type="KEGG" id="bka:AH68_03015"/>
<reference evidence="2 3" key="1">
    <citation type="journal article" date="2015" name="Genome Announc.">
        <title>Complete and Assembled Genome Sequence of Bifidobacterium kashiwanohense PV20-2, Isolated from the Feces of an Anemic Kenyan Infant.</title>
        <authorList>
            <person name="Vazquez-Gutierrez P."/>
            <person name="Lacroix C."/>
            <person name="Chassard C."/>
            <person name="Klumpp J."/>
            <person name="Jans C."/>
            <person name="Stevens M.J."/>
        </authorList>
    </citation>
    <scope>NUCLEOTIDE SEQUENCE [LARGE SCALE GENOMIC DNA]</scope>
    <source>
        <strain evidence="2 3">PV20-2</strain>
    </source>
</reference>
<evidence type="ECO:0000313" key="2">
    <source>
        <dbReference type="EMBL" id="AIZ15397.1"/>
    </source>
</evidence>
<proteinExistence type="predicted"/>
<name>A0A0A7I4Y9_9BIFI</name>
<feature type="chain" id="PRO_5039427142" description="Bacteriocin" evidence="1">
    <location>
        <begin position="31"/>
        <end position="100"/>
    </location>
</feature>
<protein>
    <recommendedName>
        <fullName evidence="4">Bacteriocin</fullName>
    </recommendedName>
</protein>
<sequence>MNINRKIATGALSIIVACTGVAGLTASAMATVGNGSYARAARNLTWADAYNTAGNGGYARAEVGRVINGKRVVYYNGWKHGYAYASASNGSSWYARGLLK</sequence>
<keyword evidence="1" id="KW-0732">Signal</keyword>
<dbReference type="OrthoDB" id="3233822at2"/>